<proteinExistence type="predicted"/>
<organism evidence="2 3">
    <name type="scientific">Anaerocolumna xylanovorans DSM 12503</name>
    <dbReference type="NCBI Taxonomy" id="1121345"/>
    <lineage>
        <taxon>Bacteria</taxon>
        <taxon>Bacillati</taxon>
        <taxon>Bacillota</taxon>
        <taxon>Clostridia</taxon>
        <taxon>Lachnospirales</taxon>
        <taxon>Lachnospiraceae</taxon>
        <taxon>Anaerocolumna</taxon>
    </lineage>
</organism>
<dbReference type="OrthoDB" id="9127144at2"/>
<dbReference type="Gene3D" id="3.40.630.30">
    <property type="match status" value="1"/>
</dbReference>
<keyword evidence="3" id="KW-1185">Reference proteome</keyword>
<dbReference type="PROSITE" id="PS51186">
    <property type="entry name" value="GNAT"/>
    <property type="match status" value="1"/>
</dbReference>
<dbReference type="GO" id="GO:0016747">
    <property type="term" value="F:acyltransferase activity, transferring groups other than amino-acyl groups"/>
    <property type="evidence" value="ECO:0007669"/>
    <property type="project" value="InterPro"/>
</dbReference>
<dbReference type="STRING" id="1121345.SAMN02745217_03613"/>
<dbReference type="InterPro" id="IPR000182">
    <property type="entry name" value="GNAT_dom"/>
</dbReference>
<protein>
    <submittedName>
        <fullName evidence="2">Diamine N-acetyltransferase</fullName>
    </submittedName>
</protein>
<reference evidence="2 3" key="1">
    <citation type="submission" date="2016-12" db="EMBL/GenBank/DDBJ databases">
        <authorList>
            <person name="Song W.-J."/>
            <person name="Kurnit D.M."/>
        </authorList>
    </citation>
    <scope>NUCLEOTIDE SEQUENCE [LARGE SCALE GENOMIC DNA]</scope>
    <source>
        <strain evidence="2 3">DSM 12503</strain>
    </source>
</reference>
<accession>A0A1M7YIC2</accession>
<evidence type="ECO:0000313" key="3">
    <source>
        <dbReference type="Proteomes" id="UP000184612"/>
    </source>
</evidence>
<name>A0A1M7YIC2_9FIRM</name>
<dbReference type="CDD" id="cd04301">
    <property type="entry name" value="NAT_SF"/>
    <property type="match status" value="1"/>
</dbReference>
<dbReference type="Proteomes" id="UP000184612">
    <property type="component" value="Unassembled WGS sequence"/>
</dbReference>
<dbReference type="InterPro" id="IPR027455">
    <property type="entry name" value="Sper_AcTfrase_N"/>
</dbReference>
<gene>
    <name evidence="2" type="ORF">SAMN02745217_03613</name>
</gene>
<dbReference type="SUPFAM" id="SSF55729">
    <property type="entry name" value="Acyl-CoA N-acyltransferases (Nat)"/>
    <property type="match status" value="1"/>
</dbReference>
<dbReference type="PANTHER" id="PTHR43617">
    <property type="entry name" value="L-AMINO ACID N-ACETYLTRANSFERASE"/>
    <property type="match status" value="1"/>
</dbReference>
<feature type="domain" description="N-acetyltransferase" evidence="1">
    <location>
        <begin position="2"/>
        <end position="158"/>
    </location>
</feature>
<dbReference type="InterPro" id="IPR016181">
    <property type="entry name" value="Acyl_CoA_acyltransferase"/>
</dbReference>
<keyword evidence="2" id="KW-0808">Transferase</keyword>
<dbReference type="RefSeq" id="WP_073590266.1">
    <property type="nucleotide sequence ID" value="NZ_FRFD01000011.1"/>
</dbReference>
<dbReference type="Gene3D" id="1.10.287.900">
    <property type="entry name" value="The crystal structure of the spermine/spermidine acetyltransferase from enterococcus faecali"/>
    <property type="match status" value="1"/>
</dbReference>
<dbReference type="Pfam" id="PF00583">
    <property type="entry name" value="Acetyltransf_1"/>
    <property type="match status" value="1"/>
</dbReference>
<sequence>MITLSKITLDNRRELFRLEVTKEQQRYVASNLSSVASCYVLATNGGCPMPFAIYADGQMVGFVMIVFGNTGYDQPDMAKDNYCILRLMIGEQYQNRGYGREAMVKILEYIRTFPAGTAKYCWIPYESDNVVAKKLYESFGFCDNGEVYNNEPITVLEL</sequence>
<evidence type="ECO:0000259" key="1">
    <source>
        <dbReference type="PROSITE" id="PS51186"/>
    </source>
</evidence>
<dbReference type="InterPro" id="IPR050276">
    <property type="entry name" value="MshD_Acetyltransferase"/>
</dbReference>
<dbReference type="AlphaFoldDB" id="A0A1M7YIC2"/>
<dbReference type="EMBL" id="FRFD01000011">
    <property type="protein sequence ID" value="SHO52363.1"/>
    <property type="molecule type" value="Genomic_DNA"/>
</dbReference>
<evidence type="ECO:0000313" key="2">
    <source>
        <dbReference type="EMBL" id="SHO52363.1"/>
    </source>
</evidence>